<evidence type="ECO:0000256" key="2">
    <source>
        <dbReference type="ARBA" id="ARBA00004613"/>
    </source>
</evidence>
<evidence type="ECO:0000256" key="1">
    <source>
        <dbReference type="ARBA" id="ARBA00004340"/>
    </source>
</evidence>
<dbReference type="Gene3D" id="6.10.140.2220">
    <property type="match status" value="1"/>
</dbReference>
<dbReference type="OrthoDB" id="2673191at2759"/>
<keyword evidence="5 7" id="KW-0863">Zinc-finger</keyword>
<feature type="non-terminal residue" evidence="10">
    <location>
        <position position="1"/>
    </location>
</feature>
<evidence type="ECO:0000256" key="7">
    <source>
        <dbReference type="PROSITE-ProRule" id="PRU00134"/>
    </source>
</evidence>
<dbReference type="GO" id="GO:0043657">
    <property type="term" value="C:host cell"/>
    <property type="evidence" value="ECO:0007669"/>
    <property type="project" value="UniProtKB-SubCell"/>
</dbReference>
<gene>
    <name evidence="10" type="ORF">BC936DRAFT_141416</name>
</gene>
<proteinExistence type="predicted"/>
<dbReference type="Proteomes" id="UP000268093">
    <property type="component" value="Unassembled WGS sequence"/>
</dbReference>
<protein>
    <recommendedName>
        <fullName evidence="9">MYND-type domain-containing protein</fullName>
    </recommendedName>
</protein>
<dbReference type="SUPFAM" id="SSF144232">
    <property type="entry name" value="HIT/MYND zinc finger-like"/>
    <property type="match status" value="1"/>
</dbReference>
<feature type="non-terminal residue" evidence="10">
    <location>
        <position position="416"/>
    </location>
</feature>
<accession>A0A433A2A5</accession>
<dbReference type="Pfam" id="PF01753">
    <property type="entry name" value="zf-MYND"/>
    <property type="match status" value="1"/>
</dbReference>
<evidence type="ECO:0000256" key="6">
    <source>
        <dbReference type="ARBA" id="ARBA00022833"/>
    </source>
</evidence>
<feature type="region of interest" description="Disordered" evidence="8">
    <location>
        <begin position="178"/>
        <end position="197"/>
    </location>
</feature>
<dbReference type="GO" id="GO:0005576">
    <property type="term" value="C:extracellular region"/>
    <property type="evidence" value="ECO:0007669"/>
    <property type="project" value="UniProtKB-SubCell"/>
</dbReference>
<evidence type="ECO:0000256" key="4">
    <source>
        <dbReference type="ARBA" id="ARBA00022723"/>
    </source>
</evidence>
<keyword evidence="6" id="KW-0862">Zinc</keyword>
<evidence type="ECO:0000256" key="3">
    <source>
        <dbReference type="ARBA" id="ARBA00022525"/>
    </source>
</evidence>
<dbReference type="InterPro" id="IPR002893">
    <property type="entry name" value="Znf_MYND"/>
</dbReference>
<comment type="subcellular location">
    <subcellularLocation>
        <location evidence="1">Host cell</location>
    </subcellularLocation>
    <subcellularLocation>
        <location evidence="2">Secreted</location>
    </subcellularLocation>
</comment>
<dbReference type="InterPro" id="IPR045379">
    <property type="entry name" value="Crinkler_N"/>
</dbReference>
<evidence type="ECO:0000259" key="9">
    <source>
        <dbReference type="PROSITE" id="PS50865"/>
    </source>
</evidence>
<evidence type="ECO:0000256" key="5">
    <source>
        <dbReference type="ARBA" id="ARBA00022771"/>
    </source>
</evidence>
<name>A0A433A2A5_9FUNG</name>
<comment type="caution">
    <text evidence="10">The sequence shown here is derived from an EMBL/GenBank/DDBJ whole genome shotgun (WGS) entry which is preliminary data.</text>
</comment>
<evidence type="ECO:0000256" key="8">
    <source>
        <dbReference type="SAM" id="MobiDB-lite"/>
    </source>
</evidence>
<evidence type="ECO:0000313" key="11">
    <source>
        <dbReference type="Proteomes" id="UP000268093"/>
    </source>
</evidence>
<dbReference type="Pfam" id="PF20147">
    <property type="entry name" value="Crinkler"/>
    <property type="match status" value="1"/>
</dbReference>
<dbReference type="PROSITE" id="PS50865">
    <property type="entry name" value="ZF_MYND_2"/>
    <property type="match status" value="1"/>
</dbReference>
<reference evidence="10 11" key="1">
    <citation type="journal article" date="2018" name="New Phytol.">
        <title>Phylogenomics of Endogonaceae and evolution of mycorrhizas within Mucoromycota.</title>
        <authorList>
            <person name="Chang Y."/>
            <person name="Desiro A."/>
            <person name="Na H."/>
            <person name="Sandor L."/>
            <person name="Lipzen A."/>
            <person name="Clum A."/>
            <person name="Barry K."/>
            <person name="Grigoriev I.V."/>
            <person name="Martin F.M."/>
            <person name="Stajich J.E."/>
            <person name="Smith M.E."/>
            <person name="Bonito G."/>
            <person name="Spatafora J.W."/>
        </authorList>
    </citation>
    <scope>NUCLEOTIDE SEQUENCE [LARGE SCALE GENOMIC DNA]</scope>
    <source>
        <strain evidence="10 11">GMNB39</strain>
    </source>
</reference>
<keyword evidence="3" id="KW-0964">Secreted</keyword>
<organism evidence="10 11">
    <name type="scientific">Jimgerdemannia flammicorona</name>
    <dbReference type="NCBI Taxonomy" id="994334"/>
    <lineage>
        <taxon>Eukaryota</taxon>
        <taxon>Fungi</taxon>
        <taxon>Fungi incertae sedis</taxon>
        <taxon>Mucoromycota</taxon>
        <taxon>Mucoromycotina</taxon>
        <taxon>Endogonomycetes</taxon>
        <taxon>Endogonales</taxon>
        <taxon>Endogonaceae</taxon>
        <taxon>Jimgerdemannia</taxon>
    </lineage>
</organism>
<dbReference type="EMBL" id="RBNI01019550">
    <property type="protein sequence ID" value="RUO96813.1"/>
    <property type="molecule type" value="Genomic_DNA"/>
</dbReference>
<dbReference type="PROSITE" id="PS01360">
    <property type="entry name" value="ZF_MYND_1"/>
    <property type="match status" value="1"/>
</dbReference>
<dbReference type="AlphaFoldDB" id="A0A433A2A5"/>
<sequence length="416" mass="47050">KSGRASRQHYYWSLYPYIYIRPSPFQFGTLPNMSNSLTFVCLLHGDPVENAFPIDITTSKLVGHLKDKIKEKKAPYFNHIAADELTLYRVNVSVNCSDWLKDLDLERYTESIVRKLFPTDDILDVLPYPPGKRCIHLIVVPPAIVPIVSPIIASTMMSRISVIEKELEEMKDQLTSLKSPMQAKNQSTNSDTKSDIVESPTLHGEPLNIVKNDGIAHGNLIGNVDPRVPPDVASNSLRCVVCVRSSPENGGNLNACAACASVLYCSKECQTADWKIHKSACRRISRRNIPINEIDPRTGFFKNAFSNNICLYCGTRPTKFPTEASRREYGKMSRICPSCWHISLLDPDSPLEEIERSRRDLHACGRILILQKSFPHAWQCLCCREVIWNKQQRQVHATKKCTTDLNILRQRNEVGA</sequence>
<feature type="compositionally biased region" description="Polar residues" evidence="8">
    <location>
        <begin position="178"/>
        <end position="191"/>
    </location>
</feature>
<keyword evidence="4" id="KW-0479">Metal-binding</keyword>
<keyword evidence="11" id="KW-1185">Reference proteome</keyword>
<dbReference type="GO" id="GO:0008270">
    <property type="term" value="F:zinc ion binding"/>
    <property type="evidence" value="ECO:0007669"/>
    <property type="project" value="UniProtKB-KW"/>
</dbReference>
<evidence type="ECO:0000313" key="10">
    <source>
        <dbReference type="EMBL" id="RUO96813.1"/>
    </source>
</evidence>
<feature type="domain" description="MYND-type" evidence="9">
    <location>
        <begin position="239"/>
        <end position="281"/>
    </location>
</feature>